<evidence type="ECO:0000256" key="2">
    <source>
        <dbReference type="ARBA" id="ARBA00005120"/>
    </source>
</evidence>
<feature type="binding site" evidence="12 15">
    <location>
        <position position="49"/>
    </location>
    <ligand>
        <name>pyruvate</name>
        <dbReference type="ChEBI" id="CHEBI:15361"/>
    </ligand>
</feature>
<dbReference type="RefSeq" id="WP_158407086.1">
    <property type="nucleotide sequence ID" value="NZ_CP033454.1"/>
</dbReference>
<evidence type="ECO:0000256" key="4">
    <source>
        <dbReference type="ARBA" id="ARBA00012086"/>
    </source>
</evidence>
<comment type="subcellular location">
    <subcellularLocation>
        <location evidence="12">Cytoplasm</location>
    </subcellularLocation>
</comment>
<keyword evidence="8 12" id="KW-0457">Lysine biosynthesis</keyword>
<dbReference type="InterPro" id="IPR020624">
    <property type="entry name" value="Schiff_base-form_aldolases_CS"/>
</dbReference>
<keyword evidence="9 12" id="KW-0456">Lyase</keyword>
<reference evidence="16 17" key="1">
    <citation type="submission" date="2018-10" db="EMBL/GenBank/DDBJ databases">
        <title>Propagation and draft genome sequences of three atypical Erhlichia ruminantium isolates.</title>
        <authorList>
            <person name="Liebenberg J."/>
            <person name="Steyn H."/>
            <person name="Josemans A."/>
            <person name="Zweygarth E."/>
        </authorList>
    </citation>
    <scope>NUCLEOTIDE SEQUENCE [LARGE SCALE GENOMIC DNA]</scope>
    <source>
        <strain evidence="16 17">Omatjenne</strain>
    </source>
</reference>
<accession>A0AAE6UJX4</accession>
<keyword evidence="6 12" id="KW-0028">Amino-acid biosynthesis</keyword>
<keyword evidence="5 12" id="KW-0963">Cytoplasm</keyword>
<protein>
    <recommendedName>
        <fullName evidence="4 12">4-hydroxy-tetrahydrodipicolinate synthase</fullName>
        <shortName evidence="12">HTPA synthase</shortName>
        <ecNumber evidence="4 12">4.3.3.7</ecNumber>
    </recommendedName>
</protein>
<comment type="caution">
    <text evidence="12">Was originally thought to be a dihydrodipicolinate synthase (DHDPS), catalyzing the condensation of (S)-aspartate-beta-semialdehyde [(S)-ASA] and pyruvate to dihydrodipicolinate (DHDP). However, it was shown in E.coli that the product of the enzymatic reaction is not dihydrodipicolinate but in fact (4S)-4-hydroxy-2,3,4,5-tetrahydro-(2S)-dipicolinic acid (HTPA), and that the consecutive dehydration reaction leading to DHDP is not spontaneous but catalyzed by DapB.</text>
</comment>
<dbReference type="PROSITE" id="PS00665">
    <property type="entry name" value="DHDPS_1"/>
    <property type="match status" value="1"/>
</dbReference>
<feature type="binding site" evidence="12 15">
    <location>
        <position position="207"/>
    </location>
    <ligand>
        <name>pyruvate</name>
        <dbReference type="ChEBI" id="CHEBI:15361"/>
    </ligand>
</feature>
<dbReference type="EC" id="4.3.3.7" evidence="4 12"/>
<evidence type="ECO:0000256" key="15">
    <source>
        <dbReference type="PIRSR" id="PIRSR001365-2"/>
    </source>
</evidence>
<feature type="active site" description="Schiff-base intermediate with substrate" evidence="12 14">
    <location>
        <position position="165"/>
    </location>
</feature>
<feature type="active site" description="Proton donor/acceptor" evidence="12 14">
    <location>
        <position position="137"/>
    </location>
</feature>
<evidence type="ECO:0000256" key="3">
    <source>
        <dbReference type="ARBA" id="ARBA00007592"/>
    </source>
</evidence>
<dbReference type="InterPro" id="IPR002220">
    <property type="entry name" value="DapA-like"/>
</dbReference>
<evidence type="ECO:0000256" key="10">
    <source>
        <dbReference type="ARBA" id="ARBA00023270"/>
    </source>
</evidence>
<name>A0AAE6UJX4_EHRRU</name>
<dbReference type="CDD" id="cd00950">
    <property type="entry name" value="DHDPS"/>
    <property type="match status" value="1"/>
</dbReference>
<dbReference type="Proteomes" id="UP000422822">
    <property type="component" value="Chromosome"/>
</dbReference>
<dbReference type="NCBIfam" id="TIGR00674">
    <property type="entry name" value="dapA"/>
    <property type="match status" value="1"/>
</dbReference>
<gene>
    <name evidence="12" type="primary">dapA</name>
    <name evidence="16" type="ORF">EDL80_01475</name>
</gene>
<evidence type="ECO:0000256" key="12">
    <source>
        <dbReference type="HAMAP-Rule" id="MF_00418"/>
    </source>
</evidence>
<dbReference type="InterPro" id="IPR013785">
    <property type="entry name" value="Aldolase_TIM"/>
</dbReference>
<dbReference type="GO" id="GO:0005829">
    <property type="term" value="C:cytosol"/>
    <property type="evidence" value="ECO:0007669"/>
    <property type="project" value="TreeGrafter"/>
</dbReference>
<dbReference type="SUPFAM" id="SSF51569">
    <property type="entry name" value="Aldolase"/>
    <property type="match status" value="1"/>
</dbReference>
<feature type="site" description="Part of a proton relay during catalysis" evidence="12">
    <location>
        <position position="48"/>
    </location>
</feature>
<dbReference type="HAMAP" id="MF_00418">
    <property type="entry name" value="DapA"/>
    <property type="match status" value="1"/>
</dbReference>
<dbReference type="PANTHER" id="PTHR12128">
    <property type="entry name" value="DIHYDRODIPICOLINATE SYNTHASE"/>
    <property type="match status" value="1"/>
</dbReference>
<comment type="pathway">
    <text evidence="2 12">Amino-acid biosynthesis; L-lysine biosynthesis via DAP pathway; (S)-tetrahydrodipicolinate from L-aspartate: step 3/4.</text>
</comment>
<dbReference type="Gene3D" id="3.20.20.70">
    <property type="entry name" value="Aldolase class I"/>
    <property type="match status" value="1"/>
</dbReference>
<evidence type="ECO:0000256" key="9">
    <source>
        <dbReference type="ARBA" id="ARBA00023239"/>
    </source>
</evidence>
<proteinExistence type="inferred from homology"/>
<dbReference type="GO" id="GO:0019877">
    <property type="term" value="P:diaminopimelate biosynthetic process"/>
    <property type="evidence" value="ECO:0007669"/>
    <property type="project" value="UniProtKB-UniRule"/>
</dbReference>
<evidence type="ECO:0000256" key="5">
    <source>
        <dbReference type="ARBA" id="ARBA00022490"/>
    </source>
</evidence>
<dbReference type="GO" id="GO:0009089">
    <property type="term" value="P:lysine biosynthetic process via diaminopimelate"/>
    <property type="evidence" value="ECO:0007669"/>
    <property type="project" value="UniProtKB-UniRule"/>
</dbReference>
<evidence type="ECO:0000256" key="14">
    <source>
        <dbReference type="PIRSR" id="PIRSR001365-1"/>
    </source>
</evidence>
<dbReference type="InterPro" id="IPR005263">
    <property type="entry name" value="DapA"/>
</dbReference>
<feature type="site" description="Part of a proton relay during catalysis" evidence="12">
    <location>
        <position position="111"/>
    </location>
</feature>
<comment type="similarity">
    <text evidence="3 12 13">Belongs to the DapA family.</text>
</comment>
<evidence type="ECO:0000256" key="8">
    <source>
        <dbReference type="ARBA" id="ARBA00023154"/>
    </source>
</evidence>
<keyword evidence="17" id="KW-1185">Reference proteome</keyword>
<evidence type="ECO:0000256" key="13">
    <source>
        <dbReference type="PIRNR" id="PIRNR001365"/>
    </source>
</evidence>
<dbReference type="AlphaFoldDB" id="A0AAE6UJX4"/>
<comment type="subunit">
    <text evidence="12">Homotetramer; dimer of dimers.</text>
</comment>
<dbReference type="PRINTS" id="PR00146">
    <property type="entry name" value="DHPICSNTHASE"/>
</dbReference>
<evidence type="ECO:0000256" key="7">
    <source>
        <dbReference type="ARBA" id="ARBA00022915"/>
    </source>
</evidence>
<evidence type="ECO:0000313" key="16">
    <source>
        <dbReference type="EMBL" id="QGR03896.1"/>
    </source>
</evidence>
<dbReference type="PIRSF" id="PIRSF001365">
    <property type="entry name" value="DHDPS"/>
    <property type="match status" value="1"/>
</dbReference>
<comment type="catalytic activity">
    <reaction evidence="11 12">
        <text>L-aspartate 4-semialdehyde + pyruvate = (2S,4S)-4-hydroxy-2,3,4,5-tetrahydrodipicolinate + H2O + H(+)</text>
        <dbReference type="Rhea" id="RHEA:34171"/>
        <dbReference type="ChEBI" id="CHEBI:15361"/>
        <dbReference type="ChEBI" id="CHEBI:15377"/>
        <dbReference type="ChEBI" id="CHEBI:15378"/>
        <dbReference type="ChEBI" id="CHEBI:67139"/>
        <dbReference type="ChEBI" id="CHEBI:537519"/>
        <dbReference type="EC" id="4.3.3.7"/>
    </reaction>
</comment>
<comment type="function">
    <text evidence="1 12">Catalyzes the condensation of (S)-aspartate-beta-semialdehyde [(S)-ASA] and pyruvate to 4-hydroxy-tetrahydrodipicolinate (HTPA).</text>
</comment>
<evidence type="ECO:0000256" key="1">
    <source>
        <dbReference type="ARBA" id="ARBA00003294"/>
    </source>
</evidence>
<evidence type="ECO:0000256" key="6">
    <source>
        <dbReference type="ARBA" id="ARBA00022605"/>
    </source>
</evidence>
<dbReference type="GO" id="GO:0008840">
    <property type="term" value="F:4-hydroxy-tetrahydrodipicolinate synthase activity"/>
    <property type="evidence" value="ECO:0007669"/>
    <property type="project" value="UniProtKB-UniRule"/>
</dbReference>
<sequence>MHTEKLKGVFTALITPFKSDFSVDHNALTELIEYQIQNNINGLVPCGSTGESTTLSFEEYCEIIKLCIKVTNKRVPIIAGSGSCSTQETIRRTLYVSSLNVDAALIVVPYYNRPTHEGIYQHFKTVHDATNIPIIVYNIPSRTGTDASDTLLARILALPRVIGVKDSTSDISRPLNLKMLVDKDILLFSGDDFTCLAFNAHGGSGCISAVSNVAPKICSDMQYAFFSNNMKEAMEKSKAIFKLSKALFCESNPSPAKYALSLITKYISPTVRLPLVGLTQENKLKVENTLKELELI</sequence>
<organism evidence="16 17">
    <name type="scientific">Ehrlichia ruminantium</name>
    <name type="common">heartwater rickettsia</name>
    <name type="synonym">Cowdria ruminantium</name>
    <dbReference type="NCBI Taxonomy" id="779"/>
    <lineage>
        <taxon>Bacteria</taxon>
        <taxon>Pseudomonadati</taxon>
        <taxon>Pseudomonadota</taxon>
        <taxon>Alphaproteobacteria</taxon>
        <taxon>Rickettsiales</taxon>
        <taxon>Anaplasmataceae</taxon>
        <taxon>Ehrlichia</taxon>
    </lineage>
</organism>
<evidence type="ECO:0000256" key="11">
    <source>
        <dbReference type="ARBA" id="ARBA00047836"/>
    </source>
</evidence>
<dbReference type="PANTHER" id="PTHR12128:SF66">
    <property type="entry name" value="4-HYDROXY-2-OXOGLUTARATE ALDOLASE, MITOCHONDRIAL"/>
    <property type="match status" value="1"/>
</dbReference>
<evidence type="ECO:0000313" key="17">
    <source>
        <dbReference type="Proteomes" id="UP000422822"/>
    </source>
</evidence>
<keyword evidence="7 12" id="KW-0220">Diaminopimelate biosynthesis</keyword>
<dbReference type="EMBL" id="CP033455">
    <property type="protein sequence ID" value="QGR03896.1"/>
    <property type="molecule type" value="Genomic_DNA"/>
</dbReference>
<keyword evidence="10 12" id="KW-0704">Schiff base</keyword>
<dbReference type="Pfam" id="PF00701">
    <property type="entry name" value="DHDPS"/>
    <property type="match status" value="1"/>
</dbReference>
<dbReference type="SMART" id="SM01130">
    <property type="entry name" value="DHDPS"/>
    <property type="match status" value="1"/>
</dbReference>